<dbReference type="SUPFAM" id="SSF56672">
    <property type="entry name" value="DNA/RNA polymerases"/>
    <property type="match status" value="1"/>
</dbReference>
<dbReference type="GO" id="GO:0004523">
    <property type="term" value="F:RNA-DNA hybrid ribonuclease activity"/>
    <property type="evidence" value="ECO:0007669"/>
    <property type="project" value="UniProtKB-EC"/>
</dbReference>
<dbReference type="InterPro" id="IPR050951">
    <property type="entry name" value="Retrovirus_Pol_polyprotein"/>
</dbReference>
<evidence type="ECO:0000259" key="4">
    <source>
        <dbReference type="PROSITE" id="PS50994"/>
    </source>
</evidence>
<comment type="similarity">
    <text evidence="1">Belongs to the beta type-B retroviral polymerase family. HERV class-II K(HML-2) pol subfamily.</text>
</comment>
<proteinExistence type="inferred from homology"/>
<dbReference type="AlphaFoldDB" id="A0A498N1T6"/>
<evidence type="ECO:0000313" key="5">
    <source>
        <dbReference type="EMBL" id="RXN25742.1"/>
    </source>
</evidence>
<dbReference type="EC" id="3.1.26.4" evidence="2"/>
<dbReference type="Proteomes" id="UP000290572">
    <property type="component" value="Unassembled WGS sequence"/>
</dbReference>
<gene>
    <name evidence="5" type="ORF">ROHU_021301</name>
</gene>
<dbReference type="PANTHER" id="PTHR37984:SF7">
    <property type="entry name" value="INTEGRASE CATALYTIC DOMAIN-CONTAINING PROTEIN"/>
    <property type="match status" value="1"/>
</dbReference>
<dbReference type="CDD" id="cd01647">
    <property type="entry name" value="RT_LTR"/>
    <property type="match status" value="1"/>
</dbReference>
<dbReference type="InterPro" id="IPR036397">
    <property type="entry name" value="RNaseH_sf"/>
</dbReference>
<dbReference type="CDD" id="cd09274">
    <property type="entry name" value="RNase_HI_RT_Ty3"/>
    <property type="match status" value="1"/>
</dbReference>
<keyword evidence="6" id="KW-1185">Reference proteome</keyword>
<organism evidence="5 6">
    <name type="scientific">Labeo rohita</name>
    <name type="common">Indian major carp</name>
    <name type="synonym">Cyprinus rohita</name>
    <dbReference type="NCBI Taxonomy" id="84645"/>
    <lineage>
        <taxon>Eukaryota</taxon>
        <taxon>Metazoa</taxon>
        <taxon>Chordata</taxon>
        <taxon>Craniata</taxon>
        <taxon>Vertebrata</taxon>
        <taxon>Euteleostomi</taxon>
        <taxon>Actinopterygii</taxon>
        <taxon>Neopterygii</taxon>
        <taxon>Teleostei</taxon>
        <taxon>Ostariophysi</taxon>
        <taxon>Cypriniformes</taxon>
        <taxon>Cyprinidae</taxon>
        <taxon>Labeoninae</taxon>
        <taxon>Labeonini</taxon>
        <taxon>Labeo</taxon>
    </lineage>
</organism>
<dbReference type="Gene3D" id="3.30.420.10">
    <property type="entry name" value="Ribonuclease H-like superfamily/Ribonuclease H"/>
    <property type="match status" value="1"/>
</dbReference>
<dbReference type="PROSITE" id="PS50994">
    <property type="entry name" value="INTEGRASE"/>
    <property type="match status" value="1"/>
</dbReference>
<dbReference type="Gene3D" id="3.10.10.10">
    <property type="entry name" value="HIV Type 1 Reverse Transcriptase, subunit A, domain 1"/>
    <property type="match status" value="1"/>
</dbReference>
<evidence type="ECO:0000256" key="1">
    <source>
        <dbReference type="ARBA" id="ARBA00010879"/>
    </source>
</evidence>
<evidence type="ECO:0000313" key="6">
    <source>
        <dbReference type="Proteomes" id="UP000290572"/>
    </source>
</evidence>
<dbReference type="FunFam" id="3.10.20.370:FF:000001">
    <property type="entry name" value="Retrovirus-related Pol polyprotein from transposon 17.6-like protein"/>
    <property type="match status" value="1"/>
</dbReference>
<dbReference type="FunFam" id="3.30.70.270:FF:000026">
    <property type="entry name" value="Transposon Ty3-G Gag-Pol polyprotein"/>
    <property type="match status" value="1"/>
</dbReference>
<dbReference type="EMBL" id="QBIY01012284">
    <property type="protein sequence ID" value="RXN25742.1"/>
    <property type="molecule type" value="Genomic_DNA"/>
</dbReference>
<dbReference type="GO" id="GO:0015074">
    <property type="term" value="P:DNA integration"/>
    <property type="evidence" value="ECO:0007669"/>
    <property type="project" value="InterPro"/>
</dbReference>
<dbReference type="InterPro" id="IPR012337">
    <property type="entry name" value="RNaseH-like_sf"/>
</dbReference>
<dbReference type="Pfam" id="PF17921">
    <property type="entry name" value="Integrase_H2C2"/>
    <property type="match status" value="1"/>
</dbReference>
<dbReference type="Pfam" id="PF17919">
    <property type="entry name" value="RT_RNaseH_2"/>
    <property type="match status" value="1"/>
</dbReference>
<feature type="domain" description="Integrase catalytic" evidence="4">
    <location>
        <begin position="597"/>
        <end position="738"/>
    </location>
</feature>
<dbReference type="GO" id="GO:0003676">
    <property type="term" value="F:nucleic acid binding"/>
    <property type="evidence" value="ECO:0007669"/>
    <property type="project" value="InterPro"/>
</dbReference>
<dbReference type="Gene3D" id="3.30.70.270">
    <property type="match status" value="2"/>
</dbReference>
<accession>A0A498N1T6</accession>
<dbReference type="PANTHER" id="PTHR37984">
    <property type="entry name" value="PROTEIN CBG26694"/>
    <property type="match status" value="1"/>
</dbReference>
<dbReference type="Gene3D" id="1.10.340.70">
    <property type="match status" value="1"/>
</dbReference>
<dbReference type="InterPro" id="IPR043502">
    <property type="entry name" value="DNA/RNA_pol_sf"/>
</dbReference>
<dbReference type="STRING" id="84645.A0A498N1T6"/>
<reference evidence="5 6" key="1">
    <citation type="submission" date="2018-03" db="EMBL/GenBank/DDBJ databases">
        <title>Draft genome sequence of Rohu Carp (Labeo rohita).</title>
        <authorList>
            <person name="Das P."/>
            <person name="Kushwaha B."/>
            <person name="Joshi C.G."/>
            <person name="Kumar D."/>
            <person name="Nagpure N.S."/>
            <person name="Sahoo L."/>
            <person name="Das S.P."/>
            <person name="Bit A."/>
            <person name="Patnaik S."/>
            <person name="Meher P.K."/>
            <person name="Jayasankar P."/>
            <person name="Koringa P.G."/>
            <person name="Patel N.V."/>
            <person name="Hinsu A.T."/>
            <person name="Kumar R."/>
            <person name="Pandey M."/>
            <person name="Agarwal S."/>
            <person name="Srivastava S."/>
            <person name="Singh M."/>
            <person name="Iquebal M.A."/>
            <person name="Jaiswal S."/>
            <person name="Angadi U.B."/>
            <person name="Kumar N."/>
            <person name="Raza M."/>
            <person name="Shah T.M."/>
            <person name="Rai A."/>
            <person name="Jena J.K."/>
        </authorList>
    </citation>
    <scope>NUCLEOTIDE SEQUENCE [LARGE SCALE GENOMIC DNA]</scope>
    <source>
        <strain evidence="5">DASCIFA01</strain>
        <tissue evidence="5">Testis</tissue>
    </source>
</reference>
<dbReference type="FunFam" id="1.10.340.70:FF:000003">
    <property type="entry name" value="Protein CBG25708"/>
    <property type="match status" value="1"/>
</dbReference>
<dbReference type="SUPFAM" id="SSF53098">
    <property type="entry name" value="Ribonuclease H-like"/>
    <property type="match status" value="1"/>
</dbReference>
<comment type="caution">
    <text evidence="5">The sequence shown here is derived from an EMBL/GenBank/DDBJ whole genome shotgun (WGS) entry which is preliminary data.</text>
</comment>
<evidence type="ECO:0000256" key="3">
    <source>
        <dbReference type="ARBA" id="ARBA00039658"/>
    </source>
</evidence>
<sequence length="738" mass="83543">MYPSVFTGLGEFPGVHHIYVDPTVTPVIHGCRNIPLAVRDKLKETLQDLVCRSVISPVTETTEWVNSLAITEKKNGSLRVCLDPRDLNKAIKRQHHSIPTPDEVCSNLAGKSIFTILDEKDGYWQIKLDEPSSKLCTFNSPWGRYRFRRLPFGIRSASEVFQQKNCETFGDIQGVHIIADDMIIAASSEQEHDEILDKVMERAKAAKMRFNGEKIQFKVKTVKYMGHIITPEGLRPDEAKVKAITDMPPPEDKQALQRLLGMTKYLAQYIPKEASLTAPLRQLLRKDAVWQWNPHHSTASENLKSALTKAPVLRFYDHKKPLTIQADSSKDGLGACLLQEGHPVCYASRALTDTEQRYAQIEKELLAILFAARKFHQYRYGRTVMVQSDHKPLENIMQKQLCKAPARLQRMLLQLQKYELNIAYTPGKHMHIADMLSRATVGSEADDSGDLYDEKVVHGLEATDALSPQTLQQLKEATVADQVLQDLCEKVETGWPQRRRSVNSNLHSYWPMRDKISVQNGIVMAGDKIIIPHSFRKAILEKLHIAHQGMQRTKAKARKSLYWPGMAQDIEMMVEKCAPCQQLQPWQQKEPLITHDVPELPWMKVGADIFELRGQSYLLLVDYLTKYPEVLNIPDKSAHTVIQKMKSVFARHGIPKELVSDNVPFASYEMQAFAALWDVKLTFSSPGYPQSNGLAERAIKTVKNALKKALQTGTDPHLVLLSLRNTPVTGLNESPAQM</sequence>
<evidence type="ECO:0000256" key="2">
    <source>
        <dbReference type="ARBA" id="ARBA00012180"/>
    </source>
</evidence>
<dbReference type="InterPro" id="IPR041588">
    <property type="entry name" value="Integrase_H2C2"/>
</dbReference>
<name>A0A498N1T6_LABRO</name>
<protein>
    <recommendedName>
        <fullName evidence="3">Gypsy retrotransposon integrase-like protein 1</fullName>
        <ecNumber evidence="2">3.1.26.4</ecNumber>
    </recommendedName>
</protein>
<dbReference type="Pfam" id="PF00078">
    <property type="entry name" value="RVT_1"/>
    <property type="match status" value="1"/>
</dbReference>
<dbReference type="InterPro" id="IPR001584">
    <property type="entry name" value="Integrase_cat-core"/>
</dbReference>
<dbReference type="InterPro" id="IPR000477">
    <property type="entry name" value="RT_dom"/>
</dbReference>
<dbReference type="InterPro" id="IPR043128">
    <property type="entry name" value="Rev_trsase/Diguanyl_cyclase"/>
</dbReference>
<dbReference type="FunFam" id="3.30.420.10:FF:000063">
    <property type="entry name" value="Retrovirus-related Pol polyprotein from transposon 297-like Protein"/>
    <property type="match status" value="1"/>
</dbReference>
<dbReference type="InterPro" id="IPR041577">
    <property type="entry name" value="RT_RNaseH_2"/>
</dbReference>